<evidence type="ECO:0000313" key="8">
    <source>
        <dbReference type="Proteomes" id="UP000050969"/>
    </source>
</evidence>
<dbReference type="InterPro" id="IPR010379">
    <property type="entry name" value="EzrA"/>
</dbReference>
<evidence type="ECO:0000313" key="7">
    <source>
        <dbReference type="EMBL" id="KRO18403.1"/>
    </source>
</evidence>
<dbReference type="STRING" id="1293598.IV56_GL001536"/>
<evidence type="ECO:0000256" key="6">
    <source>
        <dbReference type="HAMAP-Rule" id="MF_00728"/>
    </source>
</evidence>
<evidence type="ECO:0000256" key="2">
    <source>
        <dbReference type="ARBA" id="ARBA00022989"/>
    </source>
</evidence>
<comment type="function">
    <text evidence="6">Negative regulator of FtsZ ring formation; modulates the frequency and position of FtsZ ring formation. Inhibits FtsZ ring formation at polar sites. Interacts either with FtsZ or with one of its binding partners to promote depolymerization.</text>
</comment>
<dbReference type="AlphaFoldDB" id="A0A0R2N3R0"/>
<evidence type="ECO:0000256" key="1">
    <source>
        <dbReference type="ARBA" id="ARBA00022692"/>
    </source>
</evidence>
<dbReference type="RefSeq" id="WP_054776522.1">
    <property type="nucleotide sequence ID" value="NZ_BBBX01000001.1"/>
</dbReference>
<name>A0A0R2N3R0_9LACO</name>
<dbReference type="GO" id="GO:0000917">
    <property type="term" value="P:division septum assembly"/>
    <property type="evidence" value="ECO:0007669"/>
    <property type="project" value="UniProtKB-KW"/>
</dbReference>
<feature type="coiled-coil region" evidence="6">
    <location>
        <begin position="165"/>
        <end position="211"/>
    </location>
</feature>
<keyword evidence="1 6" id="KW-0812">Transmembrane</keyword>
<dbReference type="GO" id="GO:0000921">
    <property type="term" value="P:septin ring assembly"/>
    <property type="evidence" value="ECO:0007669"/>
    <property type="project" value="InterPro"/>
</dbReference>
<sequence length="568" mass="64333">MIGWIVGLVVILVIAGGVLGYRMYLKNQLTAQISQYQALVTTTIDEQIKQIGVLNLSGTSLKDFTKWQRTYQQLMETNYQTIKTQLADASEALQRFRFGTVKQNLADSADELTTLTPKLEDIQTRFEQILGTETSNRNQLAEVITQFQEDRKQILAKGFRYGDGLPALEEQAQTINERIGLIEEQNEAGDYKAAKQALAETKDAVDQLSASVEYLPPLVNELLNEFPGQIDEINRGFEQLQQQQYQFPAPAIPERVDMIQTNLENAHQQLVAADLPAMKATNEETAEMIDQIYATLETEMEAKPKVLERQDDLRQFLAHALTQNQRLLRELDHLNQSYTLSHDEMKSGQALEKQLSEIDTEYHQLADRLAAQDVIYSEVLAKFEQWQGDLTAIEKQQVDINTAVAGLKDGEIEANHQQQAFEQVIRDLRRQLEAHELPGLDDAYQDYYQMVAREVNDLGTDLSQVKIDMDAINRQLIQIQTDLDELTTKTQAVIDAAGLTESLMQYANRYKLSRPEVASALTSAQKQYGQFHYQAAADELATALEQVEPGSYQKVETAYLSQKQNALF</sequence>
<proteinExistence type="inferred from homology"/>
<evidence type="ECO:0000256" key="5">
    <source>
        <dbReference type="ARBA" id="ARBA00023210"/>
    </source>
</evidence>
<evidence type="ECO:0000256" key="3">
    <source>
        <dbReference type="ARBA" id="ARBA00023054"/>
    </source>
</evidence>
<comment type="caution">
    <text evidence="7">The sequence shown here is derived from an EMBL/GenBank/DDBJ whole genome shotgun (WGS) entry which is preliminary data.</text>
</comment>
<dbReference type="Proteomes" id="UP000050969">
    <property type="component" value="Unassembled WGS sequence"/>
</dbReference>
<gene>
    <name evidence="6" type="primary">ezrA</name>
    <name evidence="7" type="ORF">IV56_GL001536</name>
</gene>
<dbReference type="Pfam" id="PF06160">
    <property type="entry name" value="EzrA"/>
    <property type="match status" value="1"/>
</dbReference>
<dbReference type="PATRIC" id="fig|1293598.4.peg.1601"/>
<keyword evidence="2 6" id="KW-1133">Transmembrane helix</keyword>
<keyword evidence="5 6" id="KW-0717">Septation</keyword>
<keyword evidence="6" id="KW-0132">Cell division</keyword>
<protein>
    <recommendedName>
        <fullName evidence="6">Septation ring formation regulator EzrA</fullName>
    </recommendedName>
</protein>
<dbReference type="EMBL" id="JQCE01000005">
    <property type="protein sequence ID" value="KRO18403.1"/>
    <property type="molecule type" value="Genomic_DNA"/>
</dbReference>
<keyword evidence="8" id="KW-1185">Reference proteome</keyword>
<dbReference type="HAMAP" id="MF_00728">
    <property type="entry name" value="EzrA"/>
    <property type="match status" value="1"/>
</dbReference>
<keyword evidence="6" id="KW-1003">Cell membrane</keyword>
<feature type="topological domain" description="Extracellular" evidence="6">
    <location>
        <begin position="1"/>
        <end position="3"/>
    </location>
</feature>
<feature type="topological domain" description="Cytoplasmic" evidence="6">
    <location>
        <begin position="22"/>
        <end position="568"/>
    </location>
</feature>
<comment type="similarity">
    <text evidence="6">Belongs to the EzrA family.</text>
</comment>
<accession>A0A0R2N3R0</accession>
<comment type="subcellular location">
    <subcellularLocation>
        <location evidence="6">Cell membrane</location>
        <topology evidence="6">Single-pass membrane protein</topology>
    </subcellularLocation>
    <text evidence="6">Colocalized with FtsZ to the nascent septal site.</text>
</comment>
<dbReference type="Gene3D" id="1.20.5.170">
    <property type="match status" value="1"/>
</dbReference>
<organism evidence="7 8">
    <name type="scientific">Lacticaseibacillus saniviri JCM 17471 = DSM 24301</name>
    <dbReference type="NCBI Taxonomy" id="1293598"/>
    <lineage>
        <taxon>Bacteria</taxon>
        <taxon>Bacillati</taxon>
        <taxon>Bacillota</taxon>
        <taxon>Bacilli</taxon>
        <taxon>Lactobacillales</taxon>
        <taxon>Lactobacillaceae</taxon>
        <taxon>Lacticaseibacillus</taxon>
    </lineage>
</organism>
<dbReference type="GO" id="GO:0005940">
    <property type="term" value="C:septin ring"/>
    <property type="evidence" value="ECO:0007669"/>
    <property type="project" value="InterPro"/>
</dbReference>
<evidence type="ECO:0000256" key="4">
    <source>
        <dbReference type="ARBA" id="ARBA00023136"/>
    </source>
</evidence>
<keyword evidence="6" id="KW-0131">Cell cycle</keyword>
<keyword evidence="3 6" id="KW-0175">Coiled coil</keyword>
<reference evidence="7 8" key="1">
    <citation type="journal article" date="2015" name="Genome Announc.">
        <title>Expanding the biotechnology potential of lactobacilli through comparative genomics of 213 strains and associated genera.</title>
        <authorList>
            <person name="Sun Z."/>
            <person name="Harris H.M."/>
            <person name="McCann A."/>
            <person name="Guo C."/>
            <person name="Argimon S."/>
            <person name="Zhang W."/>
            <person name="Yang X."/>
            <person name="Jeffery I.B."/>
            <person name="Cooney J.C."/>
            <person name="Kagawa T.F."/>
            <person name="Liu W."/>
            <person name="Song Y."/>
            <person name="Salvetti E."/>
            <person name="Wrobel A."/>
            <person name="Rasinkangas P."/>
            <person name="Parkhill J."/>
            <person name="Rea M.C."/>
            <person name="O'Sullivan O."/>
            <person name="Ritari J."/>
            <person name="Douillard F.P."/>
            <person name="Paul Ross R."/>
            <person name="Yang R."/>
            <person name="Briner A.E."/>
            <person name="Felis G.E."/>
            <person name="de Vos W.M."/>
            <person name="Barrangou R."/>
            <person name="Klaenhammer T.R."/>
            <person name="Caufield P.W."/>
            <person name="Cui Y."/>
            <person name="Zhang H."/>
            <person name="O'Toole P.W."/>
        </authorList>
    </citation>
    <scope>NUCLEOTIDE SEQUENCE [LARGE SCALE GENOMIC DNA]</scope>
    <source>
        <strain evidence="7 8">DSM 24301</strain>
    </source>
</reference>
<dbReference type="GO" id="GO:0005886">
    <property type="term" value="C:plasma membrane"/>
    <property type="evidence" value="ECO:0007669"/>
    <property type="project" value="UniProtKB-SubCell"/>
</dbReference>
<keyword evidence="4 6" id="KW-0472">Membrane</keyword>